<accession>A0A3M4LFV8</accession>
<dbReference type="InterPro" id="IPR027417">
    <property type="entry name" value="P-loop_NTPase"/>
</dbReference>
<proteinExistence type="predicted"/>
<feature type="region of interest" description="Disordered" evidence="1">
    <location>
        <begin position="1"/>
        <end position="22"/>
    </location>
</feature>
<gene>
    <name evidence="3" type="ORF">ALQ04_03060</name>
</gene>
<dbReference type="RefSeq" id="WP_259645091.1">
    <property type="nucleotide sequence ID" value="NZ_RBRE01000094.1"/>
</dbReference>
<evidence type="ECO:0000313" key="3">
    <source>
        <dbReference type="EMBL" id="RMQ40396.1"/>
    </source>
</evidence>
<evidence type="ECO:0000313" key="4">
    <source>
        <dbReference type="Proteomes" id="UP000277236"/>
    </source>
</evidence>
<organism evidence="3 4">
    <name type="scientific">Pseudomonas cichorii</name>
    <dbReference type="NCBI Taxonomy" id="36746"/>
    <lineage>
        <taxon>Bacteria</taxon>
        <taxon>Pseudomonadati</taxon>
        <taxon>Pseudomonadota</taxon>
        <taxon>Gammaproteobacteria</taxon>
        <taxon>Pseudomonadales</taxon>
        <taxon>Pseudomonadaceae</taxon>
        <taxon>Pseudomonas</taxon>
    </lineage>
</organism>
<dbReference type="InterPro" id="IPR049050">
    <property type="entry name" value="nSTAND3"/>
</dbReference>
<reference evidence="3 4" key="1">
    <citation type="submission" date="2018-08" db="EMBL/GenBank/DDBJ databases">
        <title>Recombination of ecologically and evolutionarily significant loci maintains genetic cohesion in the Pseudomonas syringae species complex.</title>
        <authorList>
            <person name="Dillon M."/>
            <person name="Thakur S."/>
            <person name="Almeida R.N.D."/>
            <person name="Weir B.S."/>
            <person name="Guttman D.S."/>
        </authorList>
    </citation>
    <scope>NUCLEOTIDE SEQUENCE [LARGE SCALE GENOMIC DNA]</scope>
    <source>
        <strain evidence="3 4">ICMP 3353</strain>
    </source>
</reference>
<comment type="caution">
    <text evidence="3">The sequence shown here is derived from an EMBL/GenBank/DDBJ whole genome shotgun (WGS) entry which is preliminary data.</text>
</comment>
<dbReference type="EMBL" id="RBRE01000094">
    <property type="protein sequence ID" value="RMQ40396.1"/>
    <property type="molecule type" value="Genomic_DNA"/>
</dbReference>
<sequence length="1350" mass="146975">MSINNSRDIKQSQSDASDTSFSYSADARRPLRGAAAAQAGFDYQLDVSILAALQLLLISKAATRLVLEPANEEDLEADLEPNVPGRVQPSAAVSGGYKLVIQVKMDNGEPWSVEDFEDLLKHGSDKKGGRRKALHHLDDPNTHYLLVTNADTKGVARNLLVEGFEEVSDKVSFPPSLHATLKASPEGRVAIWGKLTEKQLASDIRELMSDLLHVPKVEQPNLIAKLRLEAKRRTRGSTPGLWTSDDLLATVRTHGGFLASSASLEHFVAPANFDEMLRILNDKNAVVIMGPSGTGKTQAALKLCDIARRRDGALEVVTIGADDSPTSARKVVNNGSTLFYVDDPWGQFSLRGGSEAWTEQLPRLLAKATPDHQFVITSRSDMMQSAKVGVSLNTWSVELDAGQYRDGQLRDIHDNRMDQLPAALQTTAYAFRNQVLDKLGTPLEIELYFAHMQTGPDAGEKDHIFFRRLLELAQRDAVEGVVVRALSSIDTCGTSAIVWALLAARGQFDRGQLHALQRALRGLDRALGDGLDRLVDRMVASRHLRQPARTIAFAHPSVRQGFEAFASSNWGQSEFAIETLIAALVQLPSTHRNWGMETAARVYEVARTFACRQDVEQTFAIDSDSQEAIDAWLDESLLDPGSKFAPLLELASEVGSDASIPSRVARWLLKGTQRGASFFTRNWQPPIFDDAWYDTVSASPIGSKVAARFIREELGFDRGDYGADFAKRLDRFAPNLTTAYLDAAHEMVGHGFELNANAVAAGAVRDLAGFERIVQAALDDCASIHRQYAKSGREEWRAIEDGERDHAAEEAAQSSHEGDGYTSGVFIDAYIRQLRVEGRWLVLASHPRVAELVRAWAQALSASPGPVGEGELRAILVAGNGMDEESNVWTAAREHWREALEPMLTARISSVPSEVDLRDELASTALMVAPNSLVAAFQVNSGQPDRQVTLLTAMQRACRQLGKDSPAATLSLITDALPRELKEIYKALPTRKRKARKVQGPTLLFLTACASQLDADALDLVVPVIIASSGDASPAIIQWLTIASRTEHAVSATEAAIAIGDTVLVEAALRHQRADARRTALLHLAPTFPDPLPPAILAMASDPGSRVRRALVALLAERPHPDHLKTLLFLIHDTWSSAEPHYDEPESFDIAQEAVVALAVNGPLSDAIGNTLLDLATTTLDRALSRNALIVAANCCSARIQQKILNLVNIPEARWIRLDAIEALADADFVDPSIVAHLTSAFLLSTPPILAASAAHLVGAHASAKNALKLFERVANSNKRRALLLVGANAMARGDRTTADRILDLLEPDHPGRQLLMASEPLSASILDDLGKVQLREAVRKRLGDRIVVP</sequence>
<name>A0A3M4LFV8_PSECI</name>
<feature type="domain" description="Novel STAND NTPase 3" evidence="2">
    <location>
        <begin position="267"/>
        <end position="390"/>
    </location>
</feature>
<evidence type="ECO:0000256" key="1">
    <source>
        <dbReference type="SAM" id="MobiDB-lite"/>
    </source>
</evidence>
<evidence type="ECO:0000259" key="2">
    <source>
        <dbReference type="Pfam" id="PF20720"/>
    </source>
</evidence>
<protein>
    <recommendedName>
        <fullName evidence="2">Novel STAND NTPase 3 domain-containing protein</fullName>
    </recommendedName>
</protein>
<dbReference type="Proteomes" id="UP000277236">
    <property type="component" value="Unassembled WGS sequence"/>
</dbReference>
<dbReference type="SUPFAM" id="SSF52540">
    <property type="entry name" value="P-loop containing nucleoside triphosphate hydrolases"/>
    <property type="match status" value="1"/>
</dbReference>
<dbReference type="Pfam" id="PF20720">
    <property type="entry name" value="nSTAND3"/>
    <property type="match status" value="1"/>
</dbReference>